<dbReference type="AlphaFoldDB" id="A0A8H7Q9Y2"/>
<evidence type="ECO:0000259" key="2">
    <source>
        <dbReference type="PROSITE" id="PS51747"/>
    </source>
</evidence>
<dbReference type="PANTHER" id="PTHR11644">
    <property type="entry name" value="CYTIDINE DEAMINASE"/>
    <property type="match status" value="1"/>
</dbReference>
<dbReference type="PANTHER" id="PTHR11644:SF2">
    <property type="entry name" value="CYTIDINE DEAMINASE"/>
    <property type="match status" value="1"/>
</dbReference>
<dbReference type="InterPro" id="IPR050202">
    <property type="entry name" value="Cyt/Deoxycyt_deaminase"/>
</dbReference>
<evidence type="ECO:0000313" key="3">
    <source>
        <dbReference type="EMBL" id="KAG2188501.1"/>
    </source>
</evidence>
<evidence type="ECO:0000313" key="4">
    <source>
        <dbReference type="Proteomes" id="UP000612746"/>
    </source>
</evidence>
<dbReference type="EMBL" id="JAEPRA010000002">
    <property type="protein sequence ID" value="KAG2188501.1"/>
    <property type="molecule type" value="Genomic_DNA"/>
</dbReference>
<dbReference type="InterPro" id="IPR002125">
    <property type="entry name" value="CMP_dCMP_dom"/>
</dbReference>
<organism evidence="3 4">
    <name type="scientific">Umbelopsis vinacea</name>
    <dbReference type="NCBI Taxonomy" id="44442"/>
    <lineage>
        <taxon>Eukaryota</taxon>
        <taxon>Fungi</taxon>
        <taxon>Fungi incertae sedis</taxon>
        <taxon>Mucoromycota</taxon>
        <taxon>Mucoromycotina</taxon>
        <taxon>Umbelopsidomycetes</taxon>
        <taxon>Umbelopsidales</taxon>
        <taxon>Umbelopsidaceae</taxon>
        <taxon>Umbelopsis</taxon>
    </lineage>
</organism>
<dbReference type="PROSITE" id="PS51747">
    <property type="entry name" value="CYT_DCMP_DEAMINASES_2"/>
    <property type="match status" value="1"/>
</dbReference>
<dbReference type="Gene3D" id="3.40.140.10">
    <property type="entry name" value="Cytidine Deaminase, domain 2"/>
    <property type="match status" value="1"/>
</dbReference>
<dbReference type="GO" id="GO:0055086">
    <property type="term" value="P:nucleobase-containing small molecule metabolic process"/>
    <property type="evidence" value="ECO:0007669"/>
    <property type="project" value="UniProtKB-ARBA"/>
</dbReference>
<dbReference type="GO" id="GO:0005829">
    <property type="term" value="C:cytosol"/>
    <property type="evidence" value="ECO:0007669"/>
    <property type="project" value="TreeGrafter"/>
</dbReference>
<dbReference type="Proteomes" id="UP000612746">
    <property type="component" value="Unassembled WGS sequence"/>
</dbReference>
<evidence type="ECO:0000256" key="1">
    <source>
        <dbReference type="ARBA" id="ARBA00006576"/>
    </source>
</evidence>
<sequence length="149" mass="16646">MSTIRALTTEEQEKLIDLSLEARENSYSPYSKFRVGAALLTEDGVWIKVLYLIIFLPHLSFSGAAICAERTAYVKALSEGHSKFIALGVSTDQVVPVSPCGICRQFISEFGPKELPVYMITPNREFKLVTMNDLLPHSFSREEAGKFLL</sequence>
<dbReference type="SUPFAM" id="SSF53927">
    <property type="entry name" value="Cytidine deaminase-like"/>
    <property type="match status" value="1"/>
</dbReference>
<dbReference type="GO" id="GO:0008270">
    <property type="term" value="F:zinc ion binding"/>
    <property type="evidence" value="ECO:0007669"/>
    <property type="project" value="TreeGrafter"/>
</dbReference>
<comment type="similarity">
    <text evidence="1">Belongs to the cytidine and deoxycytidylate deaminase family.</text>
</comment>
<dbReference type="GO" id="GO:0004126">
    <property type="term" value="F:cytidine deaminase activity"/>
    <property type="evidence" value="ECO:0007669"/>
    <property type="project" value="TreeGrafter"/>
</dbReference>
<keyword evidence="4" id="KW-1185">Reference proteome</keyword>
<dbReference type="CDD" id="cd01283">
    <property type="entry name" value="cytidine_deaminase"/>
    <property type="match status" value="1"/>
</dbReference>
<dbReference type="GO" id="GO:0072527">
    <property type="term" value="P:pyrimidine-containing compound metabolic process"/>
    <property type="evidence" value="ECO:0007669"/>
    <property type="project" value="UniProtKB-ARBA"/>
</dbReference>
<dbReference type="InterPro" id="IPR016193">
    <property type="entry name" value="Cytidine_deaminase-like"/>
</dbReference>
<dbReference type="OrthoDB" id="414540at2759"/>
<accession>A0A8H7Q9Y2</accession>
<feature type="domain" description="CMP/dCMP-type deaminase" evidence="2">
    <location>
        <begin position="10"/>
        <end position="142"/>
    </location>
</feature>
<name>A0A8H7Q9Y2_9FUNG</name>
<dbReference type="Pfam" id="PF00383">
    <property type="entry name" value="dCMP_cyt_deam_1"/>
    <property type="match status" value="1"/>
</dbReference>
<comment type="caution">
    <text evidence="3">The sequence shown here is derived from an EMBL/GenBank/DDBJ whole genome shotgun (WGS) entry which is preliminary data.</text>
</comment>
<dbReference type="NCBIfam" id="NF004064">
    <property type="entry name" value="PRK05578.1"/>
    <property type="match status" value="1"/>
</dbReference>
<reference evidence="3" key="1">
    <citation type="submission" date="2020-12" db="EMBL/GenBank/DDBJ databases">
        <title>Metabolic potential, ecology and presence of endohyphal bacteria is reflected in genomic diversity of Mucoromycotina.</title>
        <authorList>
            <person name="Muszewska A."/>
            <person name="Okrasinska A."/>
            <person name="Steczkiewicz K."/>
            <person name="Drgas O."/>
            <person name="Orlowska M."/>
            <person name="Perlinska-Lenart U."/>
            <person name="Aleksandrzak-Piekarczyk T."/>
            <person name="Szatraj K."/>
            <person name="Zielenkiewicz U."/>
            <person name="Pilsyk S."/>
            <person name="Malc E."/>
            <person name="Mieczkowski P."/>
            <person name="Kruszewska J.S."/>
            <person name="Biernat P."/>
            <person name="Pawlowska J."/>
        </authorList>
    </citation>
    <scope>NUCLEOTIDE SEQUENCE</scope>
    <source>
        <strain evidence="3">WA0000051536</strain>
    </source>
</reference>
<protein>
    <recommendedName>
        <fullName evidence="2">CMP/dCMP-type deaminase domain-containing protein</fullName>
    </recommendedName>
</protein>
<proteinExistence type="inferred from homology"/>
<gene>
    <name evidence="3" type="ORF">INT44_001255</name>
</gene>